<reference evidence="1 2" key="2">
    <citation type="journal article" date="2022" name="Microorganisms">
        <title>Complete Genome Sequences of Two Flavobacterium ammonificans Strains and a Flavobacterium ammoniigenes Strain of Ammonifying Bacterioplankton Isolated from Surface River Water.</title>
        <authorList>
            <person name="Suda W."/>
            <person name="Ogata Y."/>
            <person name="Shindo C."/>
            <person name="Watanabe K."/>
        </authorList>
    </citation>
    <scope>NUCLEOTIDE SEQUENCE [LARGE SCALE GENOMIC DNA]</scope>
    <source>
        <strain evidence="1 2">GENT11</strain>
    </source>
</reference>
<proteinExistence type="predicted"/>
<protein>
    <submittedName>
        <fullName evidence="1">Uncharacterized protein</fullName>
    </submittedName>
</protein>
<accession>A0ABM7V251</accession>
<evidence type="ECO:0000313" key="2">
    <source>
        <dbReference type="Proteomes" id="UP001319865"/>
    </source>
</evidence>
<sequence length="61" mass="7470">MLEKYKIQPQIRRYKYFFEILFNLWQNNIINFIPKAKILNQPISQYLAAKDAYLVLNKFKS</sequence>
<evidence type="ECO:0000313" key="1">
    <source>
        <dbReference type="EMBL" id="BDB52908.1"/>
    </source>
</evidence>
<name>A0ABM7V251_9FLAO</name>
<reference evidence="1 2" key="1">
    <citation type="journal article" date="2022" name="Int. J. Syst. Evol. Microbiol.">
        <title>Flavobacterium ammonificans sp. nov. and Flavobacterium ammoniigenes sp. nov., ammonifying bacteria isolated from surface river water.</title>
        <authorList>
            <person name="Watanabe K."/>
            <person name="Kitamura T."/>
            <person name="Ogata Y."/>
            <person name="Shindo C."/>
            <person name="Suda W."/>
        </authorList>
    </citation>
    <scope>NUCLEOTIDE SEQUENCE [LARGE SCALE GENOMIC DNA]</scope>
    <source>
        <strain evidence="1 2">GENT11</strain>
    </source>
</reference>
<organism evidence="1 2">
    <name type="scientific">Flavobacterium ammonificans</name>
    <dbReference type="NCBI Taxonomy" id="1751056"/>
    <lineage>
        <taxon>Bacteria</taxon>
        <taxon>Pseudomonadati</taxon>
        <taxon>Bacteroidota</taxon>
        <taxon>Flavobacteriia</taxon>
        <taxon>Flavobacteriales</taxon>
        <taxon>Flavobacteriaceae</taxon>
        <taxon>Flavobacterium</taxon>
    </lineage>
</organism>
<dbReference type="Proteomes" id="UP001319865">
    <property type="component" value="Chromosome"/>
</dbReference>
<keyword evidence="2" id="KW-1185">Reference proteome</keyword>
<gene>
    <name evidence="1" type="ORF">GENT11_12200</name>
</gene>
<dbReference type="EMBL" id="AP025183">
    <property type="protein sequence ID" value="BDB52908.1"/>
    <property type="molecule type" value="Genomic_DNA"/>
</dbReference>